<dbReference type="Proteomes" id="UP000544054">
    <property type="component" value="Unassembled WGS sequence"/>
</dbReference>
<dbReference type="InterPro" id="IPR041700">
    <property type="entry name" value="OMP_b-brl_3"/>
</dbReference>
<protein>
    <submittedName>
        <fullName evidence="2">Outer membrane beta-barrel protein</fullName>
    </submittedName>
</protein>
<evidence type="ECO:0000259" key="1">
    <source>
        <dbReference type="Pfam" id="PF14905"/>
    </source>
</evidence>
<dbReference type="Pfam" id="PF14905">
    <property type="entry name" value="OMP_b-brl_3"/>
    <property type="match status" value="1"/>
</dbReference>
<sequence>MNSSVFNVDTETQKRSSFSYSINNTFTLNKSKKLVFFLNYSRSLAYKNVNSYFYAFPELTSGLKVSLMEKKLQINATVTNIFAQRYRGDLYFADNTQHMNNYWDGRSFRLSVNYTFGSSKKKISKKNINFEEKERAQ</sequence>
<keyword evidence="3" id="KW-1185">Reference proteome</keyword>
<dbReference type="RefSeq" id="WP_169234186.1">
    <property type="nucleotide sequence ID" value="NZ_JABBGI010000007.1"/>
</dbReference>
<reference evidence="2 3" key="1">
    <citation type="submission" date="2020-04" db="EMBL/GenBank/DDBJ databases">
        <title>Chryseobacterium sp. RP-3-3 sp. nov., isolated from Jeju soil.</title>
        <authorList>
            <person name="Dahal R.H."/>
        </authorList>
    </citation>
    <scope>NUCLEOTIDE SEQUENCE [LARGE SCALE GENOMIC DNA]</scope>
    <source>
        <strain evidence="2 3">RP-3-3</strain>
    </source>
</reference>
<name>A0A7Y0FQZ1_9FLAO</name>
<proteinExistence type="predicted"/>
<evidence type="ECO:0000313" key="3">
    <source>
        <dbReference type="Proteomes" id="UP000544054"/>
    </source>
</evidence>
<comment type="caution">
    <text evidence="2">The sequence shown here is derived from an EMBL/GenBank/DDBJ whole genome shotgun (WGS) entry which is preliminary data.</text>
</comment>
<accession>A0A7Y0FQZ1</accession>
<dbReference type="SUPFAM" id="SSF56935">
    <property type="entry name" value="Porins"/>
    <property type="match status" value="1"/>
</dbReference>
<feature type="domain" description="Outer membrane protein beta-barrel" evidence="1">
    <location>
        <begin position="9"/>
        <end position="114"/>
    </location>
</feature>
<gene>
    <name evidence="2" type="ORF">HHL23_07145</name>
</gene>
<dbReference type="EMBL" id="JABBGI010000007">
    <property type="protein sequence ID" value="NML69568.1"/>
    <property type="molecule type" value="Genomic_DNA"/>
</dbReference>
<evidence type="ECO:0000313" key="2">
    <source>
        <dbReference type="EMBL" id="NML69568.1"/>
    </source>
</evidence>
<dbReference type="AlphaFoldDB" id="A0A7Y0FQZ1"/>
<organism evidence="2 3">
    <name type="scientific">Chryseobacterium antibioticum</name>
    <dbReference type="NCBI Taxonomy" id="2728847"/>
    <lineage>
        <taxon>Bacteria</taxon>
        <taxon>Pseudomonadati</taxon>
        <taxon>Bacteroidota</taxon>
        <taxon>Flavobacteriia</taxon>
        <taxon>Flavobacteriales</taxon>
        <taxon>Weeksellaceae</taxon>
        <taxon>Chryseobacterium group</taxon>
        <taxon>Chryseobacterium</taxon>
    </lineage>
</organism>